<evidence type="ECO:0000256" key="2">
    <source>
        <dbReference type="ARBA" id="ARBA00022490"/>
    </source>
</evidence>
<name>A0A1E5JPE9_9GAMM</name>
<protein>
    <submittedName>
        <fullName evidence="9">Erythronate-4-phosphate dehydrogenase</fullName>
    </submittedName>
</protein>
<dbReference type="InterPro" id="IPR050223">
    <property type="entry name" value="D-isomer_2-hydroxyacid_DH"/>
</dbReference>
<dbReference type="PATRIC" id="fig|45071.7.peg.2933"/>
<dbReference type="InterPro" id="IPR006139">
    <property type="entry name" value="D-isomer_2_OHA_DH_cat_dom"/>
</dbReference>
<evidence type="ECO:0000313" key="9">
    <source>
        <dbReference type="EMBL" id="OEH46409.1"/>
    </source>
</evidence>
<dbReference type="OrthoDB" id="9770208at2"/>
<dbReference type="PANTHER" id="PTHR10996:SF178">
    <property type="entry name" value="2-HYDROXYACID DEHYDROGENASE YGL185C-RELATED"/>
    <property type="match status" value="1"/>
</dbReference>
<dbReference type="InterPro" id="IPR036291">
    <property type="entry name" value="NAD(P)-bd_dom_sf"/>
</dbReference>
<dbReference type="CDD" id="cd12158">
    <property type="entry name" value="ErythrP_dh"/>
    <property type="match status" value="1"/>
</dbReference>
<evidence type="ECO:0000256" key="1">
    <source>
        <dbReference type="ARBA" id="ARBA00005854"/>
    </source>
</evidence>
<dbReference type="InterPro" id="IPR020921">
    <property type="entry name" value="Erythronate-4-P_DHase"/>
</dbReference>
<dbReference type="GO" id="GO:0008615">
    <property type="term" value="P:pyridoxine biosynthetic process"/>
    <property type="evidence" value="ECO:0007669"/>
    <property type="project" value="UniProtKB-KW"/>
</dbReference>
<keyword evidence="3 6" id="KW-0560">Oxidoreductase</keyword>
<dbReference type="GO" id="GO:0033711">
    <property type="term" value="F:4-phosphoerythronate dehydrogenase activity"/>
    <property type="evidence" value="ECO:0007669"/>
    <property type="project" value="InterPro"/>
</dbReference>
<feature type="domain" description="D-isomer specific 2-hydroxyacid dehydrogenase NAD-binding" evidence="8">
    <location>
        <begin position="110"/>
        <end position="250"/>
    </location>
</feature>
<dbReference type="SUPFAM" id="SSF52283">
    <property type="entry name" value="Formate/glycerate dehydrogenase catalytic domain-like"/>
    <property type="match status" value="1"/>
</dbReference>
<dbReference type="PROSITE" id="PS00671">
    <property type="entry name" value="D_2_HYDROXYACID_DH_3"/>
    <property type="match status" value="1"/>
</dbReference>
<dbReference type="Pfam" id="PF02826">
    <property type="entry name" value="2-Hacid_dh_C"/>
    <property type="match status" value="1"/>
</dbReference>
<dbReference type="Proteomes" id="UP000095229">
    <property type="component" value="Unassembled WGS sequence"/>
</dbReference>
<keyword evidence="5" id="KW-0664">Pyridoxine biosynthesis</keyword>
<proteinExistence type="inferred from homology"/>
<evidence type="ECO:0000256" key="3">
    <source>
        <dbReference type="ARBA" id="ARBA00023002"/>
    </source>
</evidence>
<comment type="caution">
    <text evidence="9">The sequence shown here is derived from an EMBL/GenBank/DDBJ whole genome shotgun (WGS) entry which is preliminary data.</text>
</comment>
<evidence type="ECO:0000313" key="10">
    <source>
        <dbReference type="Proteomes" id="UP000095229"/>
    </source>
</evidence>
<evidence type="ECO:0000259" key="8">
    <source>
        <dbReference type="Pfam" id="PF02826"/>
    </source>
</evidence>
<evidence type="ECO:0000256" key="4">
    <source>
        <dbReference type="ARBA" id="ARBA00023027"/>
    </source>
</evidence>
<accession>A0A1E5JPE9</accession>
<dbReference type="Pfam" id="PF00389">
    <property type="entry name" value="2-Hacid_dh"/>
    <property type="match status" value="1"/>
</dbReference>
<organism evidence="9 10">
    <name type="scientific">Legionella parisiensis</name>
    <dbReference type="NCBI Taxonomy" id="45071"/>
    <lineage>
        <taxon>Bacteria</taxon>
        <taxon>Pseudomonadati</taxon>
        <taxon>Pseudomonadota</taxon>
        <taxon>Gammaproteobacteria</taxon>
        <taxon>Legionellales</taxon>
        <taxon>Legionellaceae</taxon>
        <taxon>Legionella</taxon>
    </lineage>
</organism>
<sequence>MNILADSSLPGLEQAFPKPFRLTLYHHLDEITGLLPGQDVLLCRANLKVNQLLLKNHCLRYVATASSGTDHLDRLWLESQNIQVIDAKGSNARAVADYVVACLAFLEQRQLLRGNKAGIIGLGKVGTQVAARLQAAGLEIFTYDPLKAECEPTFHSCSREELYAIDLLCIHAELHNNQPYPSANLINQDFLDRLKPGCVIINAARGGIVNEKALLNTSKPLIYCTDVYLNEPDIDTRIINQSTICTPHIAGHSLEAKYAAVAMVSSALHHIADLAIPQFAAPALPQTLNLHKGQLWHDFILKIYNPLEETLSLKHAVDKKVAFLNLRKNHQTRHDFSQYSTDPILNYKTNYYWAYKK</sequence>
<dbReference type="GO" id="GO:0005829">
    <property type="term" value="C:cytosol"/>
    <property type="evidence" value="ECO:0007669"/>
    <property type="project" value="TreeGrafter"/>
</dbReference>
<comment type="similarity">
    <text evidence="1 6">Belongs to the D-isomer specific 2-hydroxyacid dehydrogenase family.</text>
</comment>
<dbReference type="STRING" id="45071.Lpar_3359"/>
<dbReference type="PROSITE" id="PS00065">
    <property type="entry name" value="D_2_HYDROXYACID_DH_1"/>
    <property type="match status" value="1"/>
</dbReference>
<reference evidence="9 10" key="1">
    <citation type="submission" date="2016-02" db="EMBL/GenBank/DDBJ databases">
        <title>Secondary metabolites in Legionella.</title>
        <authorList>
            <person name="Tobias N.J."/>
            <person name="Bode H.B."/>
        </authorList>
    </citation>
    <scope>NUCLEOTIDE SEQUENCE [LARGE SCALE GENOMIC DNA]</scope>
    <source>
        <strain evidence="9 10">DSM 19216</strain>
    </source>
</reference>
<dbReference type="PANTHER" id="PTHR10996">
    <property type="entry name" value="2-HYDROXYACID DEHYDROGENASE-RELATED"/>
    <property type="match status" value="1"/>
</dbReference>
<evidence type="ECO:0000256" key="6">
    <source>
        <dbReference type="RuleBase" id="RU003719"/>
    </source>
</evidence>
<evidence type="ECO:0000259" key="7">
    <source>
        <dbReference type="Pfam" id="PF00389"/>
    </source>
</evidence>
<evidence type="ECO:0000256" key="5">
    <source>
        <dbReference type="ARBA" id="ARBA00023096"/>
    </source>
</evidence>
<dbReference type="InterPro" id="IPR029752">
    <property type="entry name" value="D-isomer_DH_CS1"/>
</dbReference>
<keyword evidence="2" id="KW-0963">Cytoplasm</keyword>
<feature type="domain" description="D-isomer specific 2-hydroxyacid dehydrogenase catalytic" evidence="7">
    <location>
        <begin position="29"/>
        <end position="269"/>
    </location>
</feature>
<gene>
    <name evidence="9" type="primary">pdxB</name>
    <name evidence="9" type="ORF">lpari_02748</name>
</gene>
<dbReference type="SUPFAM" id="SSF51735">
    <property type="entry name" value="NAD(P)-binding Rossmann-fold domains"/>
    <property type="match status" value="1"/>
</dbReference>
<dbReference type="GO" id="GO:0016618">
    <property type="term" value="F:hydroxypyruvate reductase [NAD(P)H] activity"/>
    <property type="evidence" value="ECO:0007669"/>
    <property type="project" value="TreeGrafter"/>
</dbReference>
<dbReference type="EMBL" id="LSOG01000069">
    <property type="protein sequence ID" value="OEH46409.1"/>
    <property type="molecule type" value="Genomic_DNA"/>
</dbReference>
<dbReference type="AlphaFoldDB" id="A0A1E5JPE9"/>
<dbReference type="Gene3D" id="3.40.50.720">
    <property type="entry name" value="NAD(P)-binding Rossmann-like Domain"/>
    <property type="match status" value="2"/>
</dbReference>
<dbReference type="GO" id="GO:0051287">
    <property type="term" value="F:NAD binding"/>
    <property type="evidence" value="ECO:0007669"/>
    <property type="project" value="InterPro"/>
</dbReference>
<keyword evidence="4" id="KW-0520">NAD</keyword>
<dbReference type="InterPro" id="IPR029753">
    <property type="entry name" value="D-isomer_DH_CS"/>
</dbReference>
<dbReference type="InterPro" id="IPR006140">
    <property type="entry name" value="D-isomer_DH_NAD-bd"/>
</dbReference>
<dbReference type="GO" id="GO:0030267">
    <property type="term" value="F:glyoxylate reductase (NADPH) activity"/>
    <property type="evidence" value="ECO:0007669"/>
    <property type="project" value="TreeGrafter"/>
</dbReference>
<dbReference type="RefSeq" id="WP_069683535.1">
    <property type="nucleotide sequence ID" value="NZ_LSOG01000069.1"/>
</dbReference>
<keyword evidence="10" id="KW-1185">Reference proteome</keyword>